<name>A0A3D9SQW4_9ACTN</name>
<evidence type="ECO:0008006" key="3">
    <source>
        <dbReference type="Google" id="ProtNLM"/>
    </source>
</evidence>
<comment type="caution">
    <text evidence="1">The sequence shown here is derived from an EMBL/GenBank/DDBJ whole genome shotgun (WGS) entry which is preliminary data.</text>
</comment>
<dbReference type="InterPro" id="IPR006311">
    <property type="entry name" value="TAT_signal"/>
</dbReference>
<dbReference type="EMBL" id="QTTT01000001">
    <property type="protein sequence ID" value="REE98329.1"/>
    <property type="molecule type" value="Genomic_DNA"/>
</dbReference>
<dbReference type="RefSeq" id="WP_116023794.1">
    <property type="nucleotide sequence ID" value="NZ_QTTT01000001.1"/>
</dbReference>
<accession>A0A3D9SQW4</accession>
<dbReference type="OrthoDB" id="3612087at2"/>
<organism evidence="1 2">
    <name type="scientific">Thermomonospora umbrina</name>
    <dbReference type="NCBI Taxonomy" id="111806"/>
    <lineage>
        <taxon>Bacteria</taxon>
        <taxon>Bacillati</taxon>
        <taxon>Actinomycetota</taxon>
        <taxon>Actinomycetes</taxon>
        <taxon>Streptosporangiales</taxon>
        <taxon>Thermomonosporaceae</taxon>
        <taxon>Thermomonospora</taxon>
    </lineage>
</organism>
<evidence type="ECO:0000313" key="2">
    <source>
        <dbReference type="Proteomes" id="UP000256661"/>
    </source>
</evidence>
<dbReference type="InterPro" id="IPR047789">
    <property type="entry name" value="CU044_5270-like"/>
</dbReference>
<proteinExistence type="predicted"/>
<evidence type="ECO:0000313" key="1">
    <source>
        <dbReference type="EMBL" id="REE98329.1"/>
    </source>
</evidence>
<sequence>MKDLFPPPAREMPAGRLDARRAHLMAEMDGRVRRPRRLVVGGLVATGLAGAVAAAVIVPGDATAPRPDGPPSAALDDARVVLVRAAEAAAARPDVRPRPDQFIYWESKGSRLELSADSVTRKFTAKRGPMIGRNEWLSVSGKRAGLLRESGDRARWLCDQDPELRGYSDVVKDVNRPPTGCEGVPAYRPNVPTDARRMRDWIYREAQGGNSRDGAAFTKVGDMLRGNYLSPAMLAAMFRAAATIPGVTVTRDVVDLAGRKGIGIGRTERGMREELILDERTYELRGTRGVLTEDTAMTRRSGFGGFKPGEVLSSWAILKVAIVDEVDQRS</sequence>
<reference evidence="1 2" key="1">
    <citation type="submission" date="2018-08" db="EMBL/GenBank/DDBJ databases">
        <title>Sequencing the genomes of 1000 actinobacteria strains.</title>
        <authorList>
            <person name="Klenk H.-P."/>
        </authorList>
    </citation>
    <scope>NUCLEOTIDE SEQUENCE [LARGE SCALE GENOMIC DNA]</scope>
    <source>
        <strain evidence="1 2">DSM 43927</strain>
    </source>
</reference>
<protein>
    <recommendedName>
        <fullName evidence="3">CU044_5270 family protein</fullName>
    </recommendedName>
</protein>
<dbReference type="PROSITE" id="PS51318">
    <property type="entry name" value="TAT"/>
    <property type="match status" value="1"/>
</dbReference>
<dbReference type="Proteomes" id="UP000256661">
    <property type="component" value="Unassembled WGS sequence"/>
</dbReference>
<dbReference type="NCBIfam" id="NF038083">
    <property type="entry name" value="CU044_5270_fam"/>
    <property type="match status" value="1"/>
</dbReference>
<dbReference type="AlphaFoldDB" id="A0A3D9SQW4"/>
<gene>
    <name evidence="1" type="ORF">DFJ69_3816</name>
</gene>
<keyword evidence="2" id="KW-1185">Reference proteome</keyword>